<dbReference type="CDD" id="cd04301">
    <property type="entry name" value="NAT_SF"/>
    <property type="match status" value="1"/>
</dbReference>
<accession>A0A7G9SNP3</accession>
<keyword evidence="2" id="KW-0808">Transferase</keyword>
<dbReference type="KEGG" id="tcn:H9L16_12395"/>
<dbReference type="SUPFAM" id="SSF55729">
    <property type="entry name" value="Acyl-CoA N-acyltransferases (Nat)"/>
    <property type="match status" value="1"/>
</dbReference>
<feature type="domain" description="N-acetyltransferase" evidence="1">
    <location>
        <begin position="5"/>
        <end position="199"/>
    </location>
</feature>
<keyword evidence="3" id="KW-1185">Reference proteome</keyword>
<gene>
    <name evidence="2" type="ORF">H9L16_12395</name>
</gene>
<dbReference type="InterPro" id="IPR000182">
    <property type="entry name" value="GNAT_dom"/>
</dbReference>
<sequence length="203" mass="22524">MERTITLECLSGAALLPHLDAVAALRIAVFRDWPYLYDGDVAYEREYLDAYAQSADSLVVLARDGDVVIGASTGIPLAADSAEFQAPFLARGIDATTVFYCGESVLLPAWRGRGIGHAFFDAREAHARALGGFAWTAFAAVDRDERDPRRPPNHRGNEAFWSKRGYLRQPGMTMRLHWNETGIGDIDHPLTFWLRPLDEDTGT</sequence>
<dbReference type="InterPro" id="IPR016181">
    <property type="entry name" value="Acyl_CoA_acyltransferase"/>
</dbReference>
<dbReference type="RefSeq" id="WP_187551986.1">
    <property type="nucleotide sequence ID" value="NZ_BMZL01000001.1"/>
</dbReference>
<evidence type="ECO:0000313" key="3">
    <source>
        <dbReference type="Proteomes" id="UP000515804"/>
    </source>
</evidence>
<dbReference type="EMBL" id="CP060719">
    <property type="protein sequence ID" value="QNN69468.1"/>
    <property type="molecule type" value="Genomic_DNA"/>
</dbReference>
<name>A0A7G9SNP3_9GAMM</name>
<reference evidence="2 3" key="1">
    <citation type="submission" date="2020-08" db="EMBL/GenBank/DDBJ databases">
        <title>Genome sequence of Thermomonas carbonis KCTC 42013T.</title>
        <authorList>
            <person name="Hyun D.-W."/>
            <person name="Bae J.-W."/>
        </authorList>
    </citation>
    <scope>NUCLEOTIDE SEQUENCE [LARGE SCALE GENOMIC DNA]</scope>
    <source>
        <strain evidence="2 3">KCTC 42013</strain>
    </source>
</reference>
<evidence type="ECO:0000259" key="1">
    <source>
        <dbReference type="PROSITE" id="PS51186"/>
    </source>
</evidence>
<organism evidence="2 3">
    <name type="scientific">Thermomonas carbonis</name>
    <dbReference type="NCBI Taxonomy" id="1463158"/>
    <lineage>
        <taxon>Bacteria</taxon>
        <taxon>Pseudomonadati</taxon>
        <taxon>Pseudomonadota</taxon>
        <taxon>Gammaproteobacteria</taxon>
        <taxon>Lysobacterales</taxon>
        <taxon>Lysobacteraceae</taxon>
        <taxon>Thermomonas</taxon>
    </lineage>
</organism>
<dbReference type="Proteomes" id="UP000515804">
    <property type="component" value="Chromosome"/>
</dbReference>
<dbReference type="AlphaFoldDB" id="A0A7G9SNP3"/>
<dbReference type="PROSITE" id="PS51186">
    <property type="entry name" value="GNAT"/>
    <property type="match status" value="1"/>
</dbReference>
<evidence type="ECO:0000313" key="2">
    <source>
        <dbReference type="EMBL" id="QNN69468.1"/>
    </source>
</evidence>
<dbReference type="GO" id="GO:0016747">
    <property type="term" value="F:acyltransferase activity, transferring groups other than amino-acyl groups"/>
    <property type="evidence" value="ECO:0007669"/>
    <property type="project" value="InterPro"/>
</dbReference>
<dbReference type="Gene3D" id="3.40.630.30">
    <property type="match status" value="1"/>
</dbReference>
<protein>
    <submittedName>
        <fullName evidence="2">GNAT family N-acetyltransferase</fullName>
    </submittedName>
</protein>
<dbReference type="Pfam" id="PF00583">
    <property type="entry name" value="Acetyltransf_1"/>
    <property type="match status" value="1"/>
</dbReference>
<proteinExistence type="predicted"/>